<dbReference type="EMBL" id="MN740182">
    <property type="protein sequence ID" value="QHT92219.1"/>
    <property type="molecule type" value="Genomic_DNA"/>
</dbReference>
<sequence>MESYLYVFGILVVGFILYMIVRDYIFDTVDMITADSTELFESIPAPASIEIRQAPIYPPRVVAPSGPSAPSQEAPLDKVIVHHEPRATDPYQEHQESSDIPENLRHPERSFRAPPINDNTSIAVQSGVASDRVQVSSDNSQTFQHEVIQGGGEFMPGIFANDTYTDTSFSAF</sequence>
<keyword evidence="1" id="KW-0812">Transmembrane</keyword>
<feature type="transmembrane region" description="Helical" evidence="1">
    <location>
        <begin position="6"/>
        <end position="25"/>
    </location>
</feature>
<protein>
    <submittedName>
        <fullName evidence="2">Uncharacterized protein</fullName>
    </submittedName>
</protein>
<proteinExistence type="predicted"/>
<keyword evidence="1" id="KW-0472">Membrane</keyword>
<accession>A0A6C0IHE3</accession>
<organism evidence="2">
    <name type="scientific">viral metagenome</name>
    <dbReference type="NCBI Taxonomy" id="1070528"/>
    <lineage>
        <taxon>unclassified sequences</taxon>
        <taxon>metagenomes</taxon>
        <taxon>organismal metagenomes</taxon>
    </lineage>
</organism>
<evidence type="ECO:0000313" key="2">
    <source>
        <dbReference type="EMBL" id="QHT92219.1"/>
    </source>
</evidence>
<dbReference type="AlphaFoldDB" id="A0A6C0IHE3"/>
<keyword evidence="1" id="KW-1133">Transmembrane helix</keyword>
<reference evidence="2" key="1">
    <citation type="journal article" date="2020" name="Nature">
        <title>Giant virus diversity and host interactions through global metagenomics.</title>
        <authorList>
            <person name="Schulz F."/>
            <person name="Roux S."/>
            <person name="Paez-Espino D."/>
            <person name="Jungbluth S."/>
            <person name="Walsh D.A."/>
            <person name="Denef V.J."/>
            <person name="McMahon K.D."/>
            <person name="Konstantinidis K.T."/>
            <person name="Eloe-Fadrosh E.A."/>
            <person name="Kyrpides N.C."/>
            <person name="Woyke T."/>
        </authorList>
    </citation>
    <scope>NUCLEOTIDE SEQUENCE</scope>
    <source>
        <strain evidence="2">GVMAG-M-3300023184-88</strain>
    </source>
</reference>
<name>A0A6C0IHE3_9ZZZZ</name>
<evidence type="ECO:0000256" key="1">
    <source>
        <dbReference type="SAM" id="Phobius"/>
    </source>
</evidence>